<reference evidence="12 16" key="2">
    <citation type="submission" date="2016-01" db="EMBL/GenBank/DDBJ databases">
        <title>Highly variable Streptococcus oralis are common among viridans streptococci isolated from primates.</title>
        <authorList>
            <person name="Denapaite D."/>
            <person name="Rieger M."/>
            <person name="Koendgen S."/>
            <person name="Brueckner R."/>
            <person name="Ochigava I."/>
            <person name="Kappeler P."/>
            <person name="Maetz-Rensing K."/>
            <person name="Leendertz F."/>
            <person name="Hakenbeck R."/>
        </authorList>
    </citation>
    <scope>NUCLEOTIDE SEQUENCE [LARGE SCALE GENOMIC DNA]</scope>
    <source>
        <strain evidence="12 16">DD07</strain>
    </source>
</reference>
<comment type="function">
    <text evidence="7">Essential cell division protein.</text>
</comment>
<evidence type="ECO:0000256" key="3">
    <source>
        <dbReference type="ARBA" id="ARBA00022692"/>
    </source>
</evidence>
<keyword evidence="3 7" id="KW-0812">Transmembrane</keyword>
<evidence type="ECO:0000256" key="9">
    <source>
        <dbReference type="SAM" id="Coils"/>
    </source>
</evidence>
<keyword evidence="6 7" id="KW-0131">Cell cycle</keyword>
<dbReference type="HAMAP" id="MF_00910">
    <property type="entry name" value="FtsL"/>
    <property type="match status" value="1"/>
</dbReference>
<dbReference type="AlphaFoldDB" id="A0A0F5ML99"/>
<reference evidence="13" key="3">
    <citation type="submission" date="2021-07" db="EMBL/GenBank/DDBJ databases">
        <title>Occurrence of streptococci in the human mouth that bind to a non-human glycan.</title>
        <authorList>
            <person name="Cross B."/>
            <person name="Thamadilok S."/>
            <person name="Bensing B."/>
            <person name="Sasmal A."/>
            <person name="Khedri Z."/>
            <person name="Deng L."/>
            <person name="Yu H."/>
            <person name="Mehta A."/>
            <person name="Aluvathingal J."/>
            <person name="Nadendla S."/>
            <person name="Vickerman M."/>
            <person name="Chen X."/>
            <person name="Dewhirst F."/>
            <person name="Gill A."/>
            <person name="Lettrichova I."/>
            <person name="Diaz S."/>
            <person name="Gill S."/>
            <person name="Tettelin H."/>
            <person name="Iverson T."/>
            <person name="Sullam P."/>
            <person name="Varki A."/>
            <person name="Ruhl S."/>
        </authorList>
    </citation>
    <scope>NUCLEOTIDE SEQUENCE</scope>
    <source>
        <strain evidence="13">SK9</strain>
    </source>
</reference>
<comment type="caution">
    <text evidence="10">The sequence shown here is derived from an EMBL/GenBank/DDBJ whole genome shotgun (WGS) entry which is preliminary data.</text>
</comment>
<evidence type="ECO:0000256" key="2">
    <source>
        <dbReference type="ARBA" id="ARBA00022618"/>
    </source>
</evidence>
<dbReference type="EMBL" id="LQRC01000163">
    <property type="protein sequence ID" value="KXT71710.1"/>
    <property type="molecule type" value="Genomic_DNA"/>
</dbReference>
<gene>
    <name evidence="7 10" type="primary">ftsL</name>
    <name evidence="13" type="ORF">K1I74_02680</name>
    <name evidence="12" type="ORF">SGODD07_01067</name>
    <name evidence="10" type="ORF">TZ86_02113</name>
    <name evidence="11" type="ORF">TZ88_00315</name>
</gene>
<reference evidence="14 15" key="1">
    <citation type="submission" date="2015-02" db="EMBL/GenBank/DDBJ databases">
        <title>Evolution of amylase-binding proteins of oral streptococcal species.</title>
        <authorList>
            <person name="Haase E.M."/>
        </authorList>
    </citation>
    <scope>NUCLEOTIDE SEQUENCE [LARGE SCALE GENOMIC DNA]</scope>
    <source>
        <strain evidence="10 15">G9B</strain>
        <strain evidence="11">NCTC 10712</strain>
        <strain evidence="14">UB10712</strain>
    </source>
</reference>
<keyword evidence="1 7" id="KW-1003">Cell membrane</keyword>
<dbReference type="Proteomes" id="UP000033658">
    <property type="component" value="Unassembled WGS sequence"/>
</dbReference>
<evidence type="ECO:0000313" key="10">
    <source>
        <dbReference type="EMBL" id="KJQ56777.1"/>
    </source>
</evidence>
<evidence type="ECO:0000256" key="4">
    <source>
        <dbReference type="ARBA" id="ARBA00022989"/>
    </source>
</evidence>
<dbReference type="Proteomes" id="UP000826921">
    <property type="component" value="Unassembled WGS sequence"/>
</dbReference>
<evidence type="ECO:0000313" key="15">
    <source>
        <dbReference type="Proteomes" id="UP000033658"/>
    </source>
</evidence>
<dbReference type="GO" id="GO:0005886">
    <property type="term" value="C:plasma membrane"/>
    <property type="evidence" value="ECO:0007669"/>
    <property type="project" value="UniProtKB-SubCell"/>
</dbReference>
<dbReference type="GO" id="GO:0043093">
    <property type="term" value="P:FtsZ-dependent cytokinesis"/>
    <property type="evidence" value="ECO:0007669"/>
    <property type="project" value="UniProtKB-UniRule"/>
</dbReference>
<accession>A0A0F5ML99</accession>
<evidence type="ECO:0000256" key="5">
    <source>
        <dbReference type="ARBA" id="ARBA00023136"/>
    </source>
</evidence>
<feature type="transmembrane region" description="Helical" evidence="7">
    <location>
        <begin position="26"/>
        <end position="45"/>
    </location>
</feature>
<dbReference type="Proteomes" id="UP000033375">
    <property type="component" value="Unassembled WGS sequence"/>
</dbReference>
<accession>A0A0F3HWA0</accession>
<evidence type="ECO:0000313" key="16">
    <source>
        <dbReference type="Proteomes" id="UP000070096"/>
    </source>
</evidence>
<dbReference type="EMBL" id="JYGL01000002">
    <property type="protein sequence ID" value="KJQ56777.1"/>
    <property type="molecule type" value="Genomic_DNA"/>
</dbReference>
<comment type="similarity">
    <text evidence="7">Belongs to the FtsL family.</text>
</comment>
<evidence type="ECO:0000256" key="8">
    <source>
        <dbReference type="NCBIfam" id="TIGR02209"/>
    </source>
</evidence>
<organism evidence="10 15">
    <name type="scientific">Streptococcus gordonii</name>
    <dbReference type="NCBI Taxonomy" id="1302"/>
    <lineage>
        <taxon>Bacteria</taxon>
        <taxon>Bacillati</taxon>
        <taxon>Bacillota</taxon>
        <taxon>Bacilli</taxon>
        <taxon>Lactobacillales</taxon>
        <taxon>Streptococcaceae</taxon>
        <taxon>Streptococcus</taxon>
    </lineage>
</organism>
<keyword evidence="2 7" id="KW-0132">Cell division</keyword>
<dbReference type="Proteomes" id="UP000070096">
    <property type="component" value="Unassembled WGS sequence"/>
</dbReference>
<dbReference type="EMBL" id="JYGN01000002">
    <property type="protein sequence ID" value="KJQ65622.1"/>
    <property type="molecule type" value="Genomic_DNA"/>
</dbReference>
<dbReference type="GO" id="GO:0032153">
    <property type="term" value="C:cell division site"/>
    <property type="evidence" value="ECO:0007669"/>
    <property type="project" value="UniProtKB-UniRule"/>
</dbReference>
<name>A0A0F5ML99_STRGN</name>
<evidence type="ECO:0000313" key="13">
    <source>
        <dbReference type="EMBL" id="MBZ2126964.1"/>
    </source>
</evidence>
<dbReference type="RefSeq" id="WP_012000070.1">
    <property type="nucleotide sequence ID" value="NZ_CABEIB010000003.1"/>
</dbReference>
<evidence type="ECO:0000313" key="12">
    <source>
        <dbReference type="EMBL" id="KXT71710.1"/>
    </source>
</evidence>
<protein>
    <recommendedName>
        <fullName evidence="7 8">Cell division protein FtsL</fullName>
    </recommendedName>
</protein>
<keyword evidence="4 7" id="KW-1133">Transmembrane helix</keyword>
<dbReference type="InterPro" id="IPR011922">
    <property type="entry name" value="Cell_div_FtsL"/>
</dbReference>
<dbReference type="NCBIfam" id="TIGR02209">
    <property type="entry name" value="ftsL_broad"/>
    <property type="match status" value="1"/>
</dbReference>
<keyword evidence="9" id="KW-0175">Coiled coil</keyword>
<keyword evidence="5 7" id="KW-0472">Membrane</keyword>
<feature type="coiled-coil region" evidence="9">
    <location>
        <begin position="56"/>
        <end position="83"/>
    </location>
</feature>
<dbReference type="OrthoDB" id="2233635at2"/>
<evidence type="ECO:0000256" key="6">
    <source>
        <dbReference type="ARBA" id="ARBA00023306"/>
    </source>
</evidence>
<dbReference type="GeneID" id="93788274"/>
<evidence type="ECO:0000313" key="11">
    <source>
        <dbReference type="EMBL" id="KJQ65622.1"/>
    </source>
</evidence>
<dbReference type="OMA" id="MENKEHQ"/>
<evidence type="ECO:0000256" key="7">
    <source>
        <dbReference type="HAMAP-Rule" id="MF_00910"/>
    </source>
</evidence>
<proteinExistence type="inferred from homology"/>
<comment type="subcellular location">
    <subcellularLocation>
        <location evidence="7">Cell membrane</location>
        <topology evidence="7">Single-pass type II membrane protein</topology>
    </subcellularLocation>
    <text evidence="7">Localizes to the division septum where it forms a ring structure.</text>
</comment>
<dbReference type="EMBL" id="JAHZQA010000001">
    <property type="protein sequence ID" value="MBZ2126964.1"/>
    <property type="molecule type" value="Genomic_DNA"/>
</dbReference>
<sequence length="106" mass="11988">MPNNSQETRGQQLQSRIKKFTRIEKAFYASIILTAIIIAVSVVFMQTKLLQVQHDLTDLNVQVSTKQVEINNAKQEINDLTRKERLSGLASSQEMTLQNAIVKTAE</sequence>
<dbReference type="PATRIC" id="fig|1302.15.peg.2112"/>
<evidence type="ECO:0000256" key="1">
    <source>
        <dbReference type="ARBA" id="ARBA00022475"/>
    </source>
</evidence>
<evidence type="ECO:0000313" key="14">
    <source>
        <dbReference type="Proteomes" id="UP000033375"/>
    </source>
</evidence>